<dbReference type="InterPro" id="IPR009044">
    <property type="entry name" value="ssDNA-bd_transcriptional_reg"/>
</dbReference>
<name>A0A8B6FMG2_MYTGA</name>
<dbReference type="GO" id="GO:0003677">
    <property type="term" value="F:DNA binding"/>
    <property type="evidence" value="ECO:0007669"/>
    <property type="project" value="InterPro"/>
</dbReference>
<evidence type="ECO:0000313" key="3">
    <source>
        <dbReference type="EMBL" id="VDI50965.1"/>
    </source>
</evidence>
<sequence>MGTKHRCMNDLSTYPCVIHKSIEVDKSRCKIELGNNRFVQATEWYDEIRIDIREWELKDEKLIPTKKGNSLPLHRWKLMVDTGYHPTTQKSSPPRRVFAYDPQNTLS</sequence>
<organism evidence="3 4">
    <name type="scientific">Mytilus galloprovincialis</name>
    <name type="common">Mediterranean mussel</name>
    <dbReference type="NCBI Taxonomy" id="29158"/>
    <lineage>
        <taxon>Eukaryota</taxon>
        <taxon>Metazoa</taxon>
        <taxon>Spiralia</taxon>
        <taxon>Lophotrochozoa</taxon>
        <taxon>Mollusca</taxon>
        <taxon>Bivalvia</taxon>
        <taxon>Autobranchia</taxon>
        <taxon>Pteriomorphia</taxon>
        <taxon>Mytilida</taxon>
        <taxon>Mytiloidea</taxon>
        <taxon>Mytilidae</taxon>
        <taxon>Mytilinae</taxon>
        <taxon>Mytilus</taxon>
    </lineage>
</organism>
<protein>
    <recommendedName>
        <fullName evidence="2">Transcriptional coactivator p15 (PC4) C-terminal domain-containing protein</fullName>
    </recommendedName>
</protein>
<accession>A0A8B6FMG2</accession>
<feature type="domain" description="Transcriptional coactivator p15 (PC4) C-terminal" evidence="2">
    <location>
        <begin position="31"/>
        <end position="79"/>
    </location>
</feature>
<feature type="region of interest" description="Disordered" evidence="1">
    <location>
        <begin position="84"/>
        <end position="107"/>
    </location>
</feature>
<dbReference type="Gene3D" id="2.30.31.10">
    <property type="entry name" value="Transcriptional Coactivator Pc4, Chain A"/>
    <property type="match status" value="1"/>
</dbReference>
<dbReference type="Proteomes" id="UP000596742">
    <property type="component" value="Unassembled WGS sequence"/>
</dbReference>
<dbReference type="AlphaFoldDB" id="A0A8B6FMG2"/>
<evidence type="ECO:0000256" key="1">
    <source>
        <dbReference type="SAM" id="MobiDB-lite"/>
    </source>
</evidence>
<evidence type="ECO:0000313" key="4">
    <source>
        <dbReference type="Proteomes" id="UP000596742"/>
    </source>
</evidence>
<dbReference type="SUPFAM" id="SSF54447">
    <property type="entry name" value="ssDNA-binding transcriptional regulator domain"/>
    <property type="match status" value="1"/>
</dbReference>
<reference evidence="3" key="1">
    <citation type="submission" date="2018-11" db="EMBL/GenBank/DDBJ databases">
        <authorList>
            <person name="Alioto T."/>
            <person name="Alioto T."/>
        </authorList>
    </citation>
    <scope>NUCLEOTIDE SEQUENCE</scope>
</reference>
<gene>
    <name evidence="3" type="ORF">MGAL_10B093960</name>
</gene>
<dbReference type="Pfam" id="PF02229">
    <property type="entry name" value="PC4"/>
    <property type="match status" value="1"/>
</dbReference>
<proteinExistence type="predicted"/>
<dbReference type="OrthoDB" id="2505440at2759"/>
<keyword evidence="4" id="KW-1185">Reference proteome</keyword>
<dbReference type="EMBL" id="UYJE01007004">
    <property type="protein sequence ID" value="VDI50965.1"/>
    <property type="molecule type" value="Genomic_DNA"/>
</dbReference>
<evidence type="ECO:0000259" key="2">
    <source>
        <dbReference type="Pfam" id="PF02229"/>
    </source>
</evidence>
<dbReference type="InterPro" id="IPR003173">
    <property type="entry name" value="PC4_C"/>
</dbReference>
<comment type="caution">
    <text evidence="3">The sequence shown here is derived from an EMBL/GenBank/DDBJ whole genome shotgun (WGS) entry which is preliminary data.</text>
</comment>
<dbReference type="GO" id="GO:0006355">
    <property type="term" value="P:regulation of DNA-templated transcription"/>
    <property type="evidence" value="ECO:0007669"/>
    <property type="project" value="InterPro"/>
</dbReference>